<feature type="region of interest" description="Disordered" evidence="7">
    <location>
        <begin position="235"/>
        <end position="295"/>
    </location>
</feature>
<comment type="subcellular location">
    <subcellularLocation>
        <location evidence="1">Nucleus</location>
        <location evidence="1">Nucleolus</location>
    </subcellularLocation>
    <subcellularLocation>
        <location evidence="2">Nucleus</location>
        <location evidence="2">Nucleoplasm</location>
    </subcellularLocation>
</comment>
<evidence type="ECO:0000256" key="1">
    <source>
        <dbReference type="ARBA" id="ARBA00004604"/>
    </source>
</evidence>
<dbReference type="eggNOG" id="KOG2823">
    <property type="taxonomic scope" value="Eukaryota"/>
</dbReference>
<dbReference type="OMA" id="MESKPKG"/>
<dbReference type="GO" id="GO:0000463">
    <property type="term" value="P:maturation of LSU-rRNA from tricistronic rRNA transcript (SSU-rRNA, 5.8S rRNA, LSU-rRNA)"/>
    <property type="evidence" value="ECO:0007669"/>
    <property type="project" value="EnsemblFungi"/>
</dbReference>
<reference evidence="8 9" key="1">
    <citation type="journal article" date="2011" name="Proc. Natl. Acad. Sci. U.S.A.">
        <title>Comparative genomics of xylose-fermenting fungi for enhanced biofuel production.</title>
        <authorList>
            <person name="Wohlbach D.J."/>
            <person name="Kuo A."/>
            <person name="Sato T.K."/>
            <person name="Potts K.M."/>
            <person name="Salamov A.A."/>
            <person name="LaButti K.M."/>
            <person name="Sun H."/>
            <person name="Clum A."/>
            <person name="Pangilinan J.L."/>
            <person name="Lindquist E.A."/>
            <person name="Lucas S."/>
            <person name="Lapidus A."/>
            <person name="Jin M."/>
            <person name="Gunawan C."/>
            <person name="Balan V."/>
            <person name="Dale B.E."/>
            <person name="Jeffries T.W."/>
            <person name="Zinkel R."/>
            <person name="Barry K.W."/>
            <person name="Grigoriev I.V."/>
            <person name="Gasch A.P."/>
        </authorList>
    </citation>
    <scope>NUCLEOTIDE SEQUENCE [LARGE SCALE GENOMIC DNA]</scope>
    <source>
        <strain evidence="9">NRRL Y-27907 / 11-Y1</strain>
    </source>
</reference>
<dbReference type="PANTHER" id="PTHR14211">
    <property type="entry name" value="GLIOMA SUPPRESSOR CANDIDATE REGION GENE 2"/>
    <property type="match status" value="1"/>
</dbReference>
<proteinExistence type="inferred from homology"/>
<feature type="compositionally biased region" description="Basic residues" evidence="7">
    <location>
        <begin position="278"/>
        <end position="293"/>
    </location>
</feature>
<evidence type="ECO:0000256" key="6">
    <source>
        <dbReference type="ARBA" id="ARBA00023242"/>
    </source>
</evidence>
<feature type="non-terminal residue" evidence="8">
    <location>
        <position position="351"/>
    </location>
</feature>
<keyword evidence="5" id="KW-0690">Ribosome biogenesis</keyword>
<dbReference type="PANTHER" id="PTHR14211:SF7">
    <property type="entry name" value="RIBOSOME BIOGENESIS PROTEIN NOP53"/>
    <property type="match status" value="1"/>
</dbReference>
<keyword evidence="6" id="KW-0539">Nucleus</keyword>
<gene>
    <name evidence="8" type="ORF">SPAPADRAFT_60718</name>
</gene>
<dbReference type="AlphaFoldDB" id="G3AM19"/>
<dbReference type="GO" id="GO:0000055">
    <property type="term" value="P:ribosomal large subunit export from nucleus"/>
    <property type="evidence" value="ECO:0007669"/>
    <property type="project" value="EnsemblFungi"/>
</dbReference>
<evidence type="ECO:0000256" key="4">
    <source>
        <dbReference type="ARBA" id="ARBA00018339"/>
    </source>
</evidence>
<dbReference type="PIRSF" id="PIRSF017302">
    <property type="entry name" value="Gltscr2"/>
    <property type="match status" value="1"/>
</dbReference>
<name>G3AM19_SPAPN</name>
<protein>
    <recommendedName>
        <fullName evidence="4">Ribosome biogenesis protein NOP53</fullName>
    </recommendedName>
</protein>
<sequence>MGETKTKSKPQSSRKGKRAWRKNIDIQEVESGLQASRDSEVILGKSNEDEEDFIIDETPQIKPNVEVKKLKTHEILTNKSKVPALAHPKESKKPKTIQGVKRTDVLKLVKLTGGRYKSESTMLNRIEKDGLMNVSNDDLWGEDEKEATPVDGFSSTAEVTRASVIPKTLSHAPIQVVDNELTSKTIHAGKSYNPSLESWKDLINQEYDLEYKRELARQQIAEHREKIKVLMETLKDDNLSESDDEEEEEEKEQVKEEEQANEEDAYRLSINKPTQVKIKTKTKRNKEAKHKKRVELEQQLKDLKKQLKDLSNLDELLKKQQEEEEQQEQPATKKQRKSQKLFKYNPIQAPL</sequence>
<comment type="similarity">
    <text evidence="3">Belongs to the NOP53 family.</text>
</comment>
<dbReference type="GO" id="GO:0000460">
    <property type="term" value="P:maturation of 5.8S rRNA"/>
    <property type="evidence" value="ECO:0007669"/>
    <property type="project" value="EnsemblFungi"/>
</dbReference>
<keyword evidence="9" id="KW-1185">Reference proteome</keyword>
<evidence type="ECO:0000313" key="9">
    <source>
        <dbReference type="Proteomes" id="UP000000709"/>
    </source>
</evidence>
<dbReference type="GeneID" id="18873536"/>
<dbReference type="GO" id="GO:0000027">
    <property type="term" value="P:ribosomal large subunit assembly"/>
    <property type="evidence" value="ECO:0007669"/>
    <property type="project" value="TreeGrafter"/>
</dbReference>
<feature type="compositionally biased region" description="Basic residues" evidence="7">
    <location>
        <begin position="12"/>
        <end position="21"/>
    </location>
</feature>
<dbReference type="InterPro" id="IPR011687">
    <property type="entry name" value="Nop53/GLTSCR2"/>
</dbReference>
<evidence type="ECO:0000256" key="5">
    <source>
        <dbReference type="ARBA" id="ARBA00022517"/>
    </source>
</evidence>
<dbReference type="KEGG" id="spaa:SPAPADRAFT_60718"/>
<dbReference type="HOGENOM" id="CLU_035888_1_1_1"/>
<dbReference type="EMBL" id="GL996501">
    <property type="protein sequence ID" value="EGW33372.1"/>
    <property type="molecule type" value="Genomic_DNA"/>
</dbReference>
<evidence type="ECO:0000313" key="8">
    <source>
        <dbReference type="EMBL" id="EGW33372.1"/>
    </source>
</evidence>
<dbReference type="GO" id="GO:0005654">
    <property type="term" value="C:nucleoplasm"/>
    <property type="evidence" value="ECO:0007669"/>
    <property type="project" value="UniProtKB-SubCell"/>
</dbReference>
<dbReference type="GO" id="GO:0005730">
    <property type="term" value="C:nucleolus"/>
    <property type="evidence" value="ECO:0007669"/>
    <property type="project" value="UniProtKB-SubCell"/>
</dbReference>
<evidence type="ECO:0000256" key="7">
    <source>
        <dbReference type="SAM" id="MobiDB-lite"/>
    </source>
</evidence>
<feature type="region of interest" description="Disordered" evidence="7">
    <location>
        <begin position="1"/>
        <end position="23"/>
    </location>
</feature>
<dbReference type="FunCoup" id="G3AM19">
    <property type="interactions" value="655"/>
</dbReference>
<dbReference type="InParanoid" id="G3AM19"/>
<dbReference type="Proteomes" id="UP000000709">
    <property type="component" value="Unassembled WGS sequence"/>
</dbReference>
<organism evidence="9">
    <name type="scientific">Spathaspora passalidarum (strain NRRL Y-27907 / 11-Y1)</name>
    <dbReference type="NCBI Taxonomy" id="619300"/>
    <lineage>
        <taxon>Eukaryota</taxon>
        <taxon>Fungi</taxon>
        <taxon>Dikarya</taxon>
        <taxon>Ascomycota</taxon>
        <taxon>Saccharomycotina</taxon>
        <taxon>Pichiomycetes</taxon>
        <taxon>Debaryomycetaceae</taxon>
        <taxon>Spathaspora</taxon>
    </lineage>
</organism>
<dbReference type="RefSeq" id="XP_007374887.1">
    <property type="nucleotide sequence ID" value="XM_007374825.1"/>
</dbReference>
<feature type="compositionally biased region" description="Acidic residues" evidence="7">
    <location>
        <begin position="239"/>
        <end position="251"/>
    </location>
</feature>
<dbReference type="STRING" id="619300.G3AM19"/>
<feature type="region of interest" description="Disordered" evidence="7">
    <location>
        <begin position="318"/>
        <end position="351"/>
    </location>
</feature>
<evidence type="ECO:0000256" key="3">
    <source>
        <dbReference type="ARBA" id="ARBA00008838"/>
    </source>
</evidence>
<evidence type="ECO:0000256" key="2">
    <source>
        <dbReference type="ARBA" id="ARBA00004642"/>
    </source>
</evidence>
<dbReference type="Pfam" id="PF07767">
    <property type="entry name" value="Nop53"/>
    <property type="match status" value="1"/>
</dbReference>
<dbReference type="GO" id="GO:0008097">
    <property type="term" value="F:5S rRNA binding"/>
    <property type="evidence" value="ECO:0007669"/>
    <property type="project" value="TreeGrafter"/>
</dbReference>
<dbReference type="OrthoDB" id="5072at2759"/>
<accession>G3AM19</accession>
<dbReference type="GO" id="GO:0000176">
    <property type="term" value="C:nuclear exosome (RNase complex)"/>
    <property type="evidence" value="ECO:0007669"/>
    <property type="project" value="EnsemblFungi"/>
</dbReference>